<evidence type="ECO:0000256" key="1">
    <source>
        <dbReference type="SAM" id="Phobius"/>
    </source>
</evidence>
<dbReference type="Proteomes" id="UP000268093">
    <property type="component" value="Unassembled WGS sequence"/>
</dbReference>
<sequence length="176" mass="19829">MAAAPSPEKLTPSSEKLKVPLPLFMRRGSDAEVDGLLNNEELDNLIRTRFFTPSYVRAGPQSEILPHVSHHRRADILPFLQIRAQRRRALLRLILFFVLVAGMVTALTILIVRKLLDQYAAPYAPTPYSLIVQPYDPTRLVSNGTHFFASTVIVISIDGFRADYINRGHTPNLLQL</sequence>
<organism evidence="2 3">
    <name type="scientific">Jimgerdemannia flammicorona</name>
    <dbReference type="NCBI Taxonomy" id="994334"/>
    <lineage>
        <taxon>Eukaryota</taxon>
        <taxon>Fungi</taxon>
        <taxon>Fungi incertae sedis</taxon>
        <taxon>Mucoromycota</taxon>
        <taxon>Mucoromycotina</taxon>
        <taxon>Endogonomycetes</taxon>
        <taxon>Endogonales</taxon>
        <taxon>Endogonaceae</taxon>
        <taxon>Jimgerdemannia</taxon>
    </lineage>
</organism>
<protein>
    <submittedName>
        <fullName evidence="2">Uncharacterized protein</fullName>
    </submittedName>
</protein>
<feature type="non-terminal residue" evidence="2">
    <location>
        <position position="176"/>
    </location>
</feature>
<dbReference type="Gene3D" id="3.40.720.10">
    <property type="entry name" value="Alkaline Phosphatase, subunit A"/>
    <property type="match status" value="1"/>
</dbReference>
<accession>A0A433CVE5</accession>
<keyword evidence="1" id="KW-0472">Membrane</keyword>
<dbReference type="OrthoDB" id="415411at2759"/>
<keyword evidence="1" id="KW-1133">Transmembrane helix</keyword>
<evidence type="ECO:0000313" key="2">
    <source>
        <dbReference type="EMBL" id="RUP42698.1"/>
    </source>
</evidence>
<dbReference type="EMBL" id="RBNI01012691">
    <property type="protein sequence ID" value="RUP42698.1"/>
    <property type="molecule type" value="Genomic_DNA"/>
</dbReference>
<keyword evidence="1" id="KW-0812">Transmembrane</keyword>
<dbReference type="SUPFAM" id="SSF53649">
    <property type="entry name" value="Alkaline phosphatase-like"/>
    <property type="match status" value="1"/>
</dbReference>
<keyword evidence="3" id="KW-1185">Reference proteome</keyword>
<gene>
    <name evidence="2" type="ORF">BC936DRAFT_138209</name>
</gene>
<comment type="caution">
    <text evidence="2">The sequence shown here is derived from an EMBL/GenBank/DDBJ whole genome shotgun (WGS) entry which is preliminary data.</text>
</comment>
<reference evidence="2 3" key="1">
    <citation type="journal article" date="2018" name="New Phytol.">
        <title>Phylogenomics of Endogonaceae and evolution of mycorrhizas within Mucoromycota.</title>
        <authorList>
            <person name="Chang Y."/>
            <person name="Desiro A."/>
            <person name="Na H."/>
            <person name="Sandor L."/>
            <person name="Lipzen A."/>
            <person name="Clum A."/>
            <person name="Barry K."/>
            <person name="Grigoriev I.V."/>
            <person name="Martin F.M."/>
            <person name="Stajich J.E."/>
            <person name="Smith M.E."/>
            <person name="Bonito G."/>
            <person name="Spatafora J.W."/>
        </authorList>
    </citation>
    <scope>NUCLEOTIDE SEQUENCE [LARGE SCALE GENOMIC DNA]</scope>
    <source>
        <strain evidence="2 3">GMNB39</strain>
    </source>
</reference>
<name>A0A433CVE5_9FUNG</name>
<dbReference type="AlphaFoldDB" id="A0A433CVE5"/>
<feature type="transmembrane region" description="Helical" evidence="1">
    <location>
        <begin position="89"/>
        <end position="112"/>
    </location>
</feature>
<dbReference type="InterPro" id="IPR017850">
    <property type="entry name" value="Alkaline_phosphatase_core_sf"/>
</dbReference>
<evidence type="ECO:0000313" key="3">
    <source>
        <dbReference type="Proteomes" id="UP000268093"/>
    </source>
</evidence>
<proteinExistence type="predicted"/>